<feature type="domain" description="Outer membrane channel protein CpnT-like N-terminal" evidence="3">
    <location>
        <begin position="8"/>
        <end position="147"/>
    </location>
</feature>
<protein>
    <recommendedName>
        <fullName evidence="3">Outer membrane channel protein CpnT-like N-terminal domain-containing protein</fullName>
    </recommendedName>
</protein>
<keyword evidence="2" id="KW-1133">Transmembrane helix</keyword>
<dbReference type="Pfam" id="PF25547">
    <property type="entry name" value="WXG100_2"/>
    <property type="match status" value="1"/>
</dbReference>
<evidence type="ECO:0000256" key="1">
    <source>
        <dbReference type="SAM" id="MobiDB-lite"/>
    </source>
</evidence>
<feature type="region of interest" description="Disordered" evidence="1">
    <location>
        <begin position="579"/>
        <end position="626"/>
    </location>
</feature>
<sequence>MPIPSWARPWVGWVVGMDWPQAREADLFALADELVAAARDMARGAHGGRLPGEPDPAVWDGEALRAFAAYVNDRIGGGRADVVARLVRLAVALNDLGVQVQYTKRMIKLSVLLLVVQIGWLLWALLTPGTSGVAFSAMVLRARAARMTVRQLGKRLLFNIALFGALMGGMDLYLQASQRRRDGIDVGQLLGSVGTGMLTGALLTGVTWLRPPRSLLGLMGESALAGGAATLVTQVASGQPLDWEAVLKGATAGGIGMADAHWASWGGAPAHHASSGPGGAPGHGAPSGPDGAPSGASSGASPGPDATRLARALPSLDDLPPEPSGHLDALLNRDGGGTGAVGEPVRLPLPAGRETVRAELIDGRHGAEVEKEFSGAERRDREHFGSKLGRALGADVAPTRITGDRTVRVGWVGGEEPVIVRRPGGAWEVPGHDTTRHGVLMGALDTVTSNHDRLGNGPGGSGLRVEHGVLRGFDHDKVLEHVLPDTANPMVRHFFRETEPGGLPRFVDNPLHPRDIEVLRPRVETVLQEMRAAGRGDWAANAAYLFGKIAEHASGPVPILDAPPGVPLAFSDAPTAFTGLGDRATVPAAPSPDPGIPGGAPHEPTGTPSGVRARPPDPDPDTRTPHRLVYPERELAVLRDGRAYAVDPGSALQARQWAHLRADAPVRVLDRRTGVPEVDGAAHVEVRRFRLDAGDVTELSVRVRHVTAPGLDEGALALLKRRAAEAADLFFNHRHRLSDGSQLHVRLTFEEVANAAPGADGVVTFAPGHGRSDALTWHAAEAPDTLAHEISHLLALPDEYRHPGEPGRRTPTSAAVPGDPGLMGDALRHQWWASGELMADRAGRPVVQLSGLRDRHLAALEHLVRLDDPLPAARGEAAPRGGFAERTRGAERLVLPAELRDLDRRFPAAPGTDPVGHARRLERVHHLFGGEDVTSAHLAYTDALTDAAALLYGKDVTVLGPRDFLRFHRLATLLGGTPDHGMPYGFLIRGMLGDALGGREHVTARTVEGLARLAEWFTADGGRTLPRDNGAGVLRRAAGELLGEPPGAETARRAAVSFAYAGEHSYALAAGTADLRALTDGLRRLRASGGEVSGPDLAHLADLAHPPGPAVPRASPDGPGRGPLAPDPVTRAALREGQNHAYALDPRHAVRAEAWEQARADTVPEQVEGGLPGAADVELRRMWARGPDGTLRPVSEFTVTVRYQAQAGMTPDELAALRSDVRDAVDLHFNHQHTLPLDGSQLHVRVEFEPAPPGTRPEQRIGLRRADRTQQSGTMSFSSTSPLVTHAQRVGHMLGLDNEYRVHGDGSRRPATDDAPRDASLMGANRRDLAYPHAHSHALRGADGRPLPALAGLRDRHLVTLGGHLLRGFPSAVEVPLHRLGRPEPLEPSAWQGPAPVERKGLPKHVRTLLDTGRFPQGDRPLADHVQRLDRAATLFLLSGPGGGLRLPDLMPRHLDYVDALTETGRQAFGAGPQHPYTTPELTRLHALVWQLGGGPESRAPDAAWLHGSVNALLGRPPEHVVTAAEVRYLGWVAAGGEPPGQQARRGVLPELLVRALDGYEHRRANPLPPVHGSRARSQTPDPPLTVRAAVGEATPAERAAAPWGDRAEAVAAASPRDGESSPLGALRGEAREPAVRAWLERVTAFTDPVTGVRGRLDDLRLTSGRAEFTVALTPAYGGPPAYVRHTLELGPGGRAVATHGAPEFSAPERLAPIERQAVELAWRLRLEQVENLLVAAGATELNARPLTPPRAAAPGARAGEGG</sequence>
<organism evidence="4 5">
    <name type="scientific">Nonomuraea pusilla</name>
    <dbReference type="NCBI Taxonomy" id="46177"/>
    <lineage>
        <taxon>Bacteria</taxon>
        <taxon>Bacillati</taxon>
        <taxon>Actinomycetota</taxon>
        <taxon>Actinomycetes</taxon>
        <taxon>Streptosporangiales</taxon>
        <taxon>Streptosporangiaceae</taxon>
        <taxon>Nonomuraea</taxon>
    </lineage>
</organism>
<feature type="transmembrane region" description="Helical" evidence="2">
    <location>
        <begin position="156"/>
        <end position="174"/>
    </location>
</feature>
<dbReference type="InterPro" id="IPR057746">
    <property type="entry name" value="CpnT-like_N"/>
</dbReference>
<gene>
    <name evidence="4" type="ORF">SAMN05660976_04564</name>
</gene>
<feature type="transmembrane region" description="Helical" evidence="2">
    <location>
        <begin position="111"/>
        <end position="136"/>
    </location>
</feature>
<feature type="region of interest" description="Disordered" evidence="1">
    <location>
        <begin position="1103"/>
        <end position="1124"/>
    </location>
</feature>
<accession>A0A1H7WS23</accession>
<dbReference type="EMBL" id="FOBF01000011">
    <property type="protein sequence ID" value="SEM24342.1"/>
    <property type="molecule type" value="Genomic_DNA"/>
</dbReference>
<feature type="compositionally biased region" description="Low complexity" evidence="1">
    <location>
        <begin position="283"/>
        <end position="306"/>
    </location>
</feature>
<keyword evidence="5" id="KW-1185">Reference proteome</keyword>
<evidence type="ECO:0000313" key="5">
    <source>
        <dbReference type="Proteomes" id="UP000198953"/>
    </source>
</evidence>
<reference evidence="4 5" key="1">
    <citation type="submission" date="2016-10" db="EMBL/GenBank/DDBJ databases">
        <authorList>
            <person name="de Groot N.N."/>
        </authorList>
    </citation>
    <scope>NUCLEOTIDE SEQUENCE [LARGE SCALE GENOMIC DNA]</scope>
    <source>
        <strain evidence="4 5">DSM 43357</strain>
    </source>
</reference>
<proteinExistence type="predicted"/>
<evidence type="ECO:0000259" key="3">
    <source>
        <dbReference type="Pfam" id="PF25547"/>
    </source>
</evidence>
<keyword evidence="2" id="KW-0812">Transmembrane</keyword>
<dbReference type="Proteomes" id="UP000198953">
    <property type="component" value="Unassembled WGS sequence"/>
</dbReference>
<name>A0A1H7WS23_9ACTN</name>
<dbReference type="STRING" id="46177.SAMN05660976_04564"/>
<feature type="compositionally biased region" description="Basic and acidic residues" evidence="1">
    <location>
        <begin position="614"/>
        <end position="626"/>
    </location>
</feature>
<evidence type="ECO:0000313" key="4">
    <source>
        <dbReference type="EMBL" id="SEM24342.1"/>
    </source>
</evidence>
<evidence type="ECO:0000256" key="2">
    <source>
        <dbReference type="SAM" id="Phobius"/>
    </source>
</evidence>
<keyword evidence="2" id="KW-0472">Membrane</keyword>
<feature type="region of interest" description="Disordered" evidence="1">
    <location>
        <begin position="1564"/>
        <end position="1627"/>
    </location>
</feature>
<feature type="region of interest" description="Disordered" evidence="1">
    <location>
        <begin position="267"/>
        <end position="346"/>
    </location>
</feature>